<dbReference type="InterPro" id="IPR012341">
    <property type="entry name" value="6hp_glycosidase-like_sf"/>
</dbReference>
<dbReference type="AlphaFoldDB" id="A0A1H8M9M2"/>
<keyword evidence="2" id="KW-1185">Reference proteome</keyword>
<keyword evidence="1" id="KW-0378">Hydrolase</keyword>
<accession>A0A1H8M9M2</accession>
<dbReference type="Proteomes" id="UP000198814">
    <property type="component" value="Unassembled WGS sequence"/>
</dbReference>
<protein>
    <submittedName>
        <fullName evidence="1">Unsaturated chondroitin disaccharide hydrolase</fullName>
    </submittedName>
</protein>
<sequence>MTLPFQERFMSIPHNAADQLLSSKEMIDALELMFRRMDAINAICTTDFPLYSSKNTNAWTVSSSGSWMGGFWGACWWLRAKLTESASDQQNAADICQRLAGKIPVDSGYRSLIFWYGAALGEIWFRDTQARALTRKSITALAHSFNPKLNCIPLGAAMGGVSTGHQSIAIDNFAALLQLLTSGEQNLHYYMAQHHAETMLTACRRHNGAFHASAYFDGRGFQPDDQAGLWSRGQSWAMLGLTRAAALWGEPYLTHAKTACEYWQHSRPGPLPPNRLGQLVSCDDPSAAVIASIAMLSLARLLPEGEYWRAYAHRQISVIIRSQYFIGFKQDTGCSENQKNSSTGVFWGCCYKTGQNEEELVESMWGNFFLMAALAALTGFIEPGHC</sequence>
<proteinExistence type="predicted"/>
<dbReference type="Gene3D" id="1.50.10.10">
    <property type="match status" value="1"/>
</dbReference>
<name>A0A1H8M9M2_9PROT</name>
<dbReference type="InterPro" id="IPR008928">
    <property type="entry name" value="6-hairpin_glycosidase_sf"/>
</dbReference>
<gene>
    <name evidence="1" type="ORF">SAMN05216333_10518</name>
</gene>
<dbReference type="GO" id="GO:0005975">
    <property type="term" value="P:carbohydrate metabolic process"/>
    <property type="evidence" value="ECO:0007669"/>
    <property type="project" value="InterPro"/>
</dbReference>
<dbReference type="EMBL" id="FODO01000005">
    <property type="protein sequence ID" value="SEO13960.1"/>
    <property type="molecule type" value="Genomic_DNA"/>
</dbReference>
<dbReference type="GO" id="GO:0016787">
    <property type="term" value="F:hydrolase activity"/>
    <property type="evidence" value="ECO:0007669"/>
    <property type="project" value="UniProtKB-KW"/>
</dbReference>
<evidence type="ECO:0000313" key="2">
    <source>
        <dbReference type="Proteomes" id="UP000198814"/>
    </source>
</evidence>
<organism evidence="1 2">
    <name type="scientific">Nitrosomonas oligotropha</name>
    <dbReference type="NCBI Taxonomy" id="42354"/>
    <lineage>
        <taxon>Bacteria</taxon>
        <taxon>Pseudomonadati</taxon>
        <taxon>Pseudomonadota</taxon>
        <taxon>Betaproteobacteria</taxon>
        <taxon>Nitrosomonadales</taxon>
        <taxon>Nitrosomonadaceae</taxon>
        <taxon>Nitrosomonas</taxon>
    </lineage>
</organism>
<evidence type="ECO:0000313" key="1">
    <source>
        <dbReference type="EMBL" id="SEO13960.1"/>
    </source>
</evidence>
<dbReference type="STRING" id="42354.SAMN05216333_10518"/>
<reference evidence="2" key="1">
    <citation type="submission" date="2016-10" db="EMBL/GenBank/DDBJ databases">
        <authorList>
            <person name="Varghese N."/>
            <person name="Submissions S."/>
        </authorList>
    </citation>
    <scope>NUCLEOTIDE SEQUENCE [LARGE SCALE GENOMIC DNA]</scope>
    <source>
        <strain evidence="2">Nm76</strain>
    </source>
</reference>
<dbReference type="SUPFAM" id="SSF48208">
    <property type="entry name" value="Six-hairpin glycosidases"/>
    <property type="match status" value="1"/>
</dbReference>